<reference evidence="1" key="1">
    <citation type="submission" date="2014-09" db="EMBL/GenBank/DDBJ databases">
        <authorList>
            <person name="Magalhaes I.L.F."/>
            <person name="Oliveira U."/>
            <person name="Santos F.R."/>
            <person name="Vidigal T.H.D.A."/>
            <person name="Brescovit A.D."/>
            <person name="Santos A.J."/>
        </authorList>
    </citation>
    <scope>NUCLEOTIDE SEQUENCE</scope>
    <source>
        <tissue evidence="1">Shoot tissue taken approximately 20 cm above the soil surface</tissue>
    </source>
</reference>
<dbReference type="AlphaFoldDB" id="A0A0A9T389"/>
<evidence type="ECO:0000313" key="1">
    <source>
        <dbReference type="EMBL" id="JAD30237.1"/>
    </source>
</evidence>
<dbReference type="EMBL" id="GBRH01267658">
    <property type="protein sequence ID" value="JAD30237.1"/>
    <property type="molecule type" value="Transcribed_RNA"/>
</dbReference>
<reference evidence="1" key="2">
    <citation type="journal article" date="2015" name="Data Brief">
        <title>Shoot transcriptome of the giant reed, Arundo donax.</title>
        <authorList>
            <person name="Barrero R.A."/>
            <person name="Guerrero F.D."/>
            <person name="Moolhuijzen P."/>
            <person name="Goolsby J.A."/>
            <person name="Tidwell J."/>
            <person name="Bellgard S.E."/>
            <person name="Bellgard M.I."/>
        </authorList>
    </citation>
    <scope>NUCLEOTIDE SEQUENCE</scope>
    <source>
        <tissue evidence="1">Shoot tissue taken approximately 20 cm above the soil surface</tissue>
    </source>
</reference>
<name>A0A0A9T389_ARUDO</name>
<proteinExistence type="predicted"/>
<sequence>MVKFVHISKTGSFGETKPFLFKHIMLWRTLGRT</sequence>
<accession>A0A0A9T389</accession>
<protein>
    <submittedName>
        <fullName evidence="1">Uncharacterized protein</fullName>
    </submittedName>
</protein>
<organism evidence="1">
    <name type="scientific">Arundo donax</name>
    <name type="common">Giant reed</name>
    <name type="synonym">Donax arundinaceus</name>
    <dbReference type="NCBI Taxonomy" id="35708"/>
    <lineage>
        <taxon>Eukaryota</taxon>
        <taxon>Viridiplantae</taxon>
        <taxon>Streptophyta</taxon>
        <taxon>Embryophyta</taxon>
        <taxon>Tracheophyta</taxon>
        <taxon>Spermatophyta</taxon>
        <taxon>Magnoliopsida</taxon>
        <taxon>Liliopsida</taxon>
        <taxon>Poales</taxon>
        <taxon>Poaceae</taxon>
        <taxon>PACMAD clade</taxon>
        <taxon>Arundinoideae</taxon>
        <taxon>Arundineae</taxon>
        <taxon>Arundo</taxon>
    </lineage>
</organism>